<evidence type="ECO:0000256" key="1">
    <source>
        <dbReference type="ARBA" id="ARBA00022500"/>
    </source>
</evidence>
<evidence type="ECO:0000313" key="2">
    <source>
        <dbReference type="EMBL" id="RLK53634.1"/>
    </source>
</evidence>
<dbReference type="Proteomes" id="UP000282454">
    <property type="component" value="Unassembled WGS sequence"/>
</dbReference>
<keyword evidence="1" id="KW-0145">Chemotaxis</keyword>
<protein>
    <recommendedName>
        <fullName evidence="4">Chemotaxis protein CheX</fullName>
    </recommendedName>
</protein>
<accession>A0A421AVS2</accession>
<organism evidence="2 3">
    <name type="scientific">Actinokineospora cianjurensis</name>
    <dbReference type="NCBI Taxonomy" id="585224"/>
    <lineage>
        <taxon>Bacteria</taxon>
        <taxon>Bacillati</taxon>
        <taxon>Actinomycetota</taxon>
        <taxon>Actinomycetes</taxon>
        <taxon>Pseudonocardiales</taxon>
        <taxon>Pseudonocardiaceae</taxon>
        <taxon>Actinokineospora</taxon>
    </lineage>
</organism>
<dbReference type="GO" id="GO:0006935">
    <property type="term" value="P:chemotaxis"/>
    <property type="evidence" value="ECO:0007669"/>
    <property type="project" value="UniProtKB-KW"/>
</dbReference>
<name>A0A421AVS2_9PSEU</name>
<proteinExistence type="predicted"/>
<keyword evidence="3" id="KW-1185">Reference proteome</keyword>
<evidence type="ECO:0008006" key="4">
    <source>
        <dbReference type="Google" id="ProtNLM"/>
    </source>
</evidence>
<dbReference type="SUPFAM" id="SSF103039">
    <property type="entry name" value="CheC-like"/>
    <property type="match status" value="1"/>
</dbReference>
<dbReference type="AlphaFoldDB" id="A0A421AVS2"/>
<dbReference type="OrthoDB" id="5244255at2"/>
<dbReference type="InterPro" id="IPR028976">
    <property type="entry name" value="CheC-like_sf"/>
</dbReference>
<comment type="caution">
    <text evidence="2">The sequence shown here is derived from an EMBL/GenBank/DDBJ whole genome shotgun (WGS) entry which is preliminary data.</text>
</comment>
<dbReference type="RefSeq" id="WP_121394847.1">
    <property type="nucleotide sequence ID" value="NZ_RCDD01000011.1"/>
</dbReference>
<gene>
    <name evidence="2" type="ORF">CLV68_6557</name>
</gene>
<dbReference type="EMBL" id="RCDD01000011">
    <property type="protein sequence ID" value="RLK53634.1"/>
    <property type="molecule type" value="Genomic_DNA"/>
</dbReference>
<evidence type="ECO:0000313" key="3">
    <source>
        <dbReference type="Proteomes" id="UP000282454"/>
    </source>
</evidence>
<sequence>MTEALPVPKQVRDVLSDLLGREVTVNITDPPSADQPVVAVYQHNDTKLAGVIGFTLQLAANTAAATGLVPPGGAEACVEDGELSPLLTDILGEVCNILTGLFNTAGGPHVKFHELHTDAGSVPSDARSHLASLGGRLDLTVDIGGYKGGTLSIVVPLI</sequence>
<reference evidence="2 3" key="1">
    <citation type="submission" date="2018-10" db="EMBL/GenBank/DDBJ databases">
        <title>Genomic Encyclopedia of Archaeal and Bacterial Type Strains, Phase II (KMG-II): from individual species to whole genera.</title>
        <authorList>
            <person name="Goeker M."/>
        </authorList>
    </citation>
    <scope>NUCLEOTIDE SEQUENCE [LARGE SCALE GENOMIC DNA]</scope>
    <source>
        <strain evidence="2 3">DSM 45657</strain>
    </source>
</reference>